<protein>
    <submittedName>
        <fullName evidence="7">LptF/LptG family permease</fullName>
    </submittedName>
</protein>
<feature type="transmembrane region" description="Helical" evidence="6">
    <location>
        <begin position="274"/>
        <end position="292"/>
    </location>
</feature>
<feature type="transmembrane region" description="Helical" evidence="6">
    <location>
        <begin position="299"/>
        <end position="317"/>
    </location>
</feature>
<evidence type="ECO:0000256" key="5">
    <source>
        <dbReference type="ARBA" id="ARBA00023136"/>
    </source>
</evidence>
<name>A0A7S8C6I0_9HYPH</name>
<keyword evidence="8" id="KW-1185">Reference proteome</keyword>
<dbReference type="Pfam" id="PF03739">
    <property type="entry name" value="LptF_LptG"/>
    <property type="match status" value="1"/>
</dbReference>
<accession>A0A7S8C6I0</accession>
<gene>
    <name evidence="7" type="ORF">HW532_16985</name>
</gene>
<keyword evidence="2" id="KW-1003">Cell membrane</keyword>
<feature type="transmembrane region" description="Helical" evidence="6">
    <location>
        <begin position="98"/>
        <end position="118"/>
    </location>
</feature>
<evidence type="ECO:0000313" key="7">
    <source>
        <dbReference type="EMBL" id="QPC44242.1"/>
    </source>
</evidence>
<dbReference type="AlphaFoldDB" id="A0A7S8C6I0"/>
<feature type="transmembrane region" description="Helical" evidence="6">
    <location>
        <begin position="50"/>
        <end position="78"/>
    </location>
</feature>
<evidence type="ECO:0000256" key="6">
    <source>
        <dbReference type="SAM" id="Phobius"/>
    </source>
</evidence>
<sequence length="357" mass="39191">MWTLSWMLTRMFVVRFIVILLGISVFIVTLDAVAHSGDILALKDNDMTAVAYYGLLRLPGVASSFINISALLAMLLLLTELSANSELVAIWASGVSQFRVIGMFVPIALLVGGVQFLVNDQAVPWAAPTLHDWGIGDYGKKKLKVGEGDPIWMRSGNDILRAVSSNPQATELDEVIIFRRDPDGVLLEQVMANHAELTDGRWELSDVTIYYQENLPPSHIAKLIYSGLLRPAAVGARSGDPEEMTISDLDYFIENGGFGIRPTQVYETWWHKRFTLFVTALLMVALAVPLSAHYRRGGGLGVMFAIGVALGFGFFILEGLSMTIGELGIMAPWMAAWMPIFIFTATAGMLAFRAETI</sequence>
<keyword evidence="5 6" id="KW-0472">Membrane</keyword>
<evidence type="ECO:0000256" key="2">
    <source>
        <dbReference type="ARBA" id="ARBA00022475"/>
    </source>
</evidence>
<proteinExistence type="predicted"/>
<evidence type="ECO:0000256" key="4">
    <source>
        <dbReference type="ARBA" id="ARBA00022989"/>
    </source>
</evidence>
<dbReference type="Proteomes" id="UP000593594">
    <property type="component" value="Chromosome"/>
</dbReference>
<comment type="subcellular location">
    <subcellularLocation>
        <location evidence="1">Cell membrane</location>
        <topology evidence="1">Multi-pass membrane protein</topology>
    </subcellularLocation>
</comment>
<evidence type="ECO:0000313" key="8">
    <source>
        <dbReference type="Proteomes" id="UP000593594"/>
    </source>
</evidence>
<dbReference type="GO" id="GO:0043190">
    <property type="term" value="C:ATP-binding cassette (ABC) transporter complex"/>
    <property type="evidence" value="ECO:0007669"/>
    <property type="project" value="TreeGrafter"/>
</dbReference>
<reference evidence="7 8" key="1">
    <citation type="submission" date="2020-06" db="EMBL/GenBank/DDBJ databases">
        <title>Genome sequence of 2 isolates from Red Sea Mangroves.</title>
        <authorList>
            <person name="Sefrji F."/>
            <person name="Michoud G."/>
            <person name="Merlino G."/>
            <person name="Daffonchio D."/>
        </authorList>
    </citation>
    <scope>NUCLEOTIDE SEQUENCE [LARGE SCALE GENOMIC DNA]</scope>
    <source>
        <strain evidence="7 8">R1DC25</strain>
    </source>
</reference>
<dbReference type="PANTHER" id="PTHR33529">
    <property type="entry name" value="SLR0882 PROTEIN-RELATED"/>
    <property type="match status" value="1"/>
</dbReference>
<dbReference type="GO" id="GO:0015920">
    <property type="term" value="P:lipopolysaccharide transport"/>
    <property type="evidence" value="ECO:0007669"/>
    <property type="project" value="TreeGrafter"/>
</dbReference>
<dbReference type="InterPro" id="IPR005495">
    <property type="entry name" value="LptG/LptF_permease"/>
</dbReference>
<keyword evidence="4 6" id="KW-1133">Transmembrane helix</keyword>
<dbReference type="RefSeq" id="WP_213161609.1">
    <property type="nucleotide sequence ID" value="NZ_CP058214.1"/>
</dbReference>
<feature type="transmembrane region" description="Helical" evidence="6">
    <location>
        <begin position="12"/>
        <end position="30"/>
    </location>
</feature>
<evidence type="ECO:0000256" key="1">
    <source>
        <dbReference type="ARBA" id="ARBA00004651"/>
    </source>
</evidence>
<evidence type="ECO:0000256" key="3">
    <source>
        <dbReference type="ARBA" id="ARBA00022692"/>
    </source>
</evidence>
<dbReference type="KEGG" id="kmn:HW532_16985"/>
<dbReference type="EMBL" id="CP058214">
    <property type="protein sequence ID" value="QPC44242.1"/>
    <property type="molecule type" value="Genomic_DNA"/>
</dbReference>
<organism evidence="7 8">
    <name type="scientific">Kaustia mangrovi</name>
    <dbReference type="NCBI Taxonomy" id="2593653"/>
    <lineage>
        <taxon>Bacteria</taxon>
        <taxon>Pseudomonadati</taxon>
        <taxon>Pseudomonadota</taxon>
        <taxon>Alphaproteobacteria</taxon>
        <taxon>Hyphomicrobiales</taxon>
        <taxon>Parvibaculaceae</taxon>
        <taxon>Kaustia</taxon>
    </lineage>
</organism>
<dbReference type="PANTHER" id="PTHR33529:SF2">
    <property type="entry name" value="LIPOPOLYSACCHARIDE EXPORT SYSTEM PERMEASE PROTEIN LPTG"/>
    <property type="match status" value="1"/>
</dbReference>
<keyword evidence="3 6" id="KW-0812">Transmembrane</keyword>
<feature type="transmembrane region" description="Helical" evidence="6">
    <location>
        <begin position="329"/>
        <end position="352"/>
    </location>
</feature>